<name>A0AA40KE20_9HYME</name>
<reference evidence="1" key="1">
    <citation type="submission" date="2021-10" db="EMBL/GenBank/DDBJ databases">
        <title>Melipona bicolor Genome sequencing and assembly.</title>
        <authorList>
            <person name="Araujo N.S."/>
            <person name="Arias M.C."/>
        </authorList>
    </citation>
    <scope>NUCLEOTIDE SEQUENCE</scope>
    <source>
        <strain evidence="1">USP_2M_L1-L4_2017</strain>
        <tissue evidence="1">Whole body</tissue>
    </source>
</reference>
<organism evidence="1 2">
    <name type="scientific">Melipona bicolor</name>
    <dbReference type="NCBI Taxonomy" id="60889"/>
    <lineage>
        <taxon>Eukaryota</taxon>
        <taxon>Metazoa</taxon>
        <taxon>Ecdysozoa</taxon>
        <taxon>Arthropoda</taxon>
        <taxon>Hexapoda</taxon>
        <taxon>Insecta</taxon>
        <taxon>Pterygota</taxon>
        <taxon>Neoptera</taxon>
        <taxon>Endopterygota</taxon>
        <taxon>Hymenoptera</taxon>
        <taxon>Apocrita</taxon>
        <taxon>Aculeata</taxon>
        <taxon>Apoidea</taxon>
        <taxon>Anthophila</taxon>
        <taxon>Apidae</taxon>
        <taxon>Melipona</taxon>
    </lineage>
</organism>
<dbReference type="Proteomes" id="UP001177670">
    <property type="component" value="Unassembled WGS sequence"/>
</dbReference>
<gene>
    <name evidence="1" type="ORF">K0M31_018175</name>
</gene>
<sequence length="59" mass="6684">MALTRSPTQQEVLSALKKRLEQTSVPLFPRHRLRMLSKLAEGAFGTVTTLLLRSKYISI</sequence>
<dbReference type="AlphaFoldDB" id="A0AA40KE20"/>
<dbReference type="EMBL" id="JAHYIQ010000065">
    <property type="protein sequence ID" value="KAK1116680.1"/>
    <property type="molecule type" value="Genomic_DNA"/>
</dbReference>
<accession>A0AA40KE20</accession>
<protein>
    <submittedName>
        <fullName evidence="1">Uncharacterized protein</fullName>
    </submittedName>
</protein>
<evidence type="ECO:0000313" key="1">
    <source>
        <dbReference type="EMBL" id="KAK1116680.1"/>
    </source>
</evidence>
<comment type="caution">
    <text evidence="1">The sequence shown here is derived from an EMBL/GenBank/DDBJ whole genome shotgun (WGS) entry which is preliminary data.</text>
</comment>
<keyword evidence="2" id="KW-1185">Reference proteome</keyword>
<proteinExistence type="predicted"/>
<evidence type="ECO:0000313" key="2">
    <source>
        <dbReference type="Proteomes" id="UP001177670"/>
    </source>
</evidence>